<evidence type="ECO:0000313" key="2">
    <source>
        <dbReference type="EMBL" id="PTQ53127.1"/>
    </source>
</evidence>
<dbReference type="Proteomes" id="UP000244016">
    <property type="component" value="Unassembled WGS sequence"/>
</dbReference>
<feature type="compositionally biased region" description="Basic residues" evidence="1">
    <location>
        <begin position="28"/>
        <end position="39"/>
    </location>
</feature>
<dbReference type="EMBL" id="PEBW01000001">
    <property type="protein sequence ID" value="PTQ53127.1"/>
    <property type="molecule type" value="Genomic_DNA"/>
</dbReference>
<protein>
    <submittedName>
        <fullName evidence="2">Uncharacterized protein</fullName>
    </submittedName>
</protein>
<sequence length="132" mass="13864">MAGRLQENGERAAFDPNTHRRNPDVHPRKFPRPHRRSGRGKLPGCAPGPEAISGHEENRRSFLLPSGLSPSAPEFHRILPVGIPAGRLAGSGRSPAAFKGADVGASPPVGNFTLPRRNVPASGTGVPEDGAT</sequence>
<comment type="caution">
    <text evidence="2">The sequence shown here is derived from an EMBL/GenBank/DDBJ whole genome shotgun (WGS) entry which is preliminary data.</text>
</comment>
<organism evidence="2 3">
    <name type="scientific">Brockia lithotrophica</name>
    <dbReference type="NCBI Taxonomy" id="933949"/>
    <lineage>
        <taxon>Bacteria</taxon>
        <taxon>Bacillati</taxon>
        <taxon>Bacillota</taxon>
        <taxon>Bacilli</taxon>
        <taxon>Bacillales</taxon>
        <taxon>Bacillales Family X. Incertae Sedis</taxon>
        <taxon>Brockia</taxon>
    </lineage>
</organism>
<accession>A0A2T5GAB5</accession>
<gene>
    <name evidence="2" type="ORF">BLITH_0207</name>
</gene>
<dbReference type="AlphaFoldDB" id="A0A2T5GAB5"/>
<proteinExistence type="predicted"/>
<reference evidence="2 3" key="1">
    <citation type="submission" date="2017-08" db="EMBL/GenBank/DDBJ databases">
        <title>Burning lignite coal seam in the remote Altai Mountains harbors a hydrogen-driven thermophilic microbial community.</title>
        <authorList>
            <person name="Kadnikov V.V."/>
            <person name="Mardanov A.V."/>
            <person name="Ivasenko D."/>
            <person name="Beletsky A.V."/>
            <person name="Karnachuk O.V."/>
            <person name="Ravin N.V."/>
        </authorList>
    </citation>
    <scope>NUCLEOTIDE SEQUENCE [LARGE SCALE GENOMIC DNA]</scope>
    <source>
        <strain evidence="2">AL31</strain>
    </source>
</reference>
<evidence type="ECO:0000313" key="3">
    <source>
        <dbReference type="Proteomes" id="UP000244016"/>
    </source>
</evidence>
<feature type="compositionally biased region" description="Basic and acidic residues" evidence="1">
    <location>
        <begin position="7"/>
        <end position="27"/>
    </location>
</feature>
<name>A0A2T5GAB5_9BACL</name>
<evidence type="ECO:0000256" key="1">
    <source>
        <dbReference type="SAM" id="MobiDB-lite"/>
    </source>
</evidence>
<feature type="region of interest" description="Disordered" evidence="1">
    <location>
        <begin position="1"/>
        <end position="132"/>
    </location>
</feature>